<dbReference type="SUPFAM" id="SSF52540">
    <property type="entry name" value="P-loop containing nucleoside triphosphate hydrolases"/>
    <property type="match status" value="1"/>
</dbReference>
<evidence type="ECO:0000313" key="5">
    <source>
        <dbReference type="Proteomes" id="UP000050872"/>
    </source>
</evidence>
<dbReference type="PANTHER" id="PTHR43158:SF2">
    <property type="entry name" value="SKFA PEPTIDE EXPORT ATP-BINDING PROTEIN SKFE"/>
    <property type="match status" value="1"/>
</dbReference>
<dbReference type="SMART" id="SM00382">
    <property type="entry name" value="AAA"/>
    <property type="match status" value="1"/>
</dbReference>
<feature type="domain" description="ABC transporter" evidence="3">
    <location>
        <begin position="4"/>
        <end position="224"/>
    </location>
</feature>
<sequence>MKLLSVNDLSLQNGGYFAFKHVAFSLSQNEIIGINGDNGSGKTQLLEAIANNQTPDSGQIDYTPGTRIGYLPQYNPQIIDQTVTKYLEDTRRLSKNLAVRKEQLEGMITFLGISPYLNVPVQQLSLGLRRRIDFLAAVAGHPNVLLLDEPFAFQSNKTIMNMLNLIQDLKDNGSGVILAGTRFNDTINHYIDNDYLLKDNRLTKIQSTTNTELKTLLVFGVNVKSVAITKDIEEYITVNRNGLIEMIIPLGIKDSMIQKMTRLNYQFEEAKDIEN</sequence>
<dbReference type="Pfam" id="PF00005">
    <property type="entry name" value="ABC_tran"/>
    <property type="match status" value="1"/>
</dbReference>
<comment type="caution">
    <text evidence="4">The sequence shown here is derived from an EMBL/GenBank/DDBJ whole genome shotgun (WGS) entry which is preliminary data.</text>
</comment>
<dbReference type="PANTHER" id="PTHR43158">
    <property type="entry name" value="SKFA PEPTIDE EXPORT ATP-BINDING PROTEIN SKFE"/>
    <property type="match status" value="1"/>
</dbReference>
<name>A0A0R1QD91_9LACO</name>
<dbReference type="GO" id="GO:0005524">
    <property type="term" value="F:ATP binding"/>
    <property type="evidence" value="ECO:0007669"/>
    <property type="project" value="UniProtKB-KW"/>
</dbReference>
<organism evidence="4 5">
    <name type="scientific">Companilactobacillus mindensis DSM 14500</name>
    <dbReference type="NCBI Taxonomy" id="1423770"/>
    <lineage>
        <taxon>Bacteria</taxon>
        <taxon>Bacillati</taxon>
        <taxon>Bacillota</taxon>
        <taxon>Bacilli</taxon>
        <taxon>Lactobacillales</taxon>
        <taxon>Lactobacillaceae</taxon>
        <taxon>Companilactobacillus</taxon>
    </lineage>
</organism>
<dbReference type="AlphaFoldDB" id="A0A0R1QD91"/>
<keyword evidence="1" id="KW-0547">Nucleotide-binding</keyword>
<protein>
    <submittedName>
        <fullName evidence="4">Gliding motility protein GldA</fullName>
    </submittedName>
</protein>
<dbReference type="Gene3D" id="3.40.50.300">
    <property type="entry name" value="P-loop containing nucleotide triphosphate hydrolases"/>
    <property type="match status" value="1"/>
</dbReference>
<keyword evidence="2" id="KW-0067">ATP-binding</keyword>
<dbReference type="InterPro" id="IPR027417">
    <property type="entry name" value="P-loop_NTPase"/>
</dbReference>
<dbReference type="Proteomes" id="UP000050872">
    <property type="component" value="Unassembled WGS sequence"/>
</dbReference>
<evidence type="ECO:0000259" key="3">
    <source>
        <dbReference type="PROSITE" id="PS50893"/>
    </source>
</evidence>
<reference evidence="4 5" key="1">
    <citation type="journal article" date="2015" name="Genome Announc.">
        <title>Expanding the biotechnology potential of lactobacilli through comparative genomics of 213 strains and associated genera.</title>
        <authorList>
            <person name="Sun Z."/>
            <person name="Harris H.M."/>
            <person name="McCann A."/>
            <person name="Guo C."/>
            <person name="Argimon S."/>
            <person name="Zhang W."/>
            <person name="Yang X."/>
            <person name="Jeffery I.B."/>
            <person name="Cooney J.C."/>
            <person name="Kagawa T.F."/>
            <person name="Liu W."/>
            <person name="Song Y."/>
            <person name="Salvetti E."/>
            <person name="Wrobel A."/>
            <person name="Rasinkangas P."/>
            <person name="Parkhill J."/>
            <person name="Rea M.C."/>
            <person name="O'Sullivan O."/>
            <person name="Ritari J."/>
            <person name="Douillard F.P."/>
            <person name="Paul Ross R."/>
            <person name="Yang R."/>
            <person name="Briner A.E."/>
            <person name="Felis G.E."/>
            <person name="de Vos W.M."/>
            <person name="Barrangou R."/>
            <person name="Klaenhammer T.R."/>
            <person name="Caufield P.W."/>
            <person name="Cui Y."/>
            <person name="Zhang H."/>
            <person name="O'Toole P.W."/>
        </authorList>
    </citation>
    <scope>NUCLEOTIDE SEQUENCE [LARGE SCALE GENOMIC DNA]</scope>
    <source>
        <strain evidence="4 5">DSM 14500</strain>
    </source>
</reference>
<evidence type="ECO:0000313" key="4">
    <source>
        <dbReference type="EMBL" id="KRL42694.1"/>
    </source>
</evidence>
<dbReference type="GO" id="GO:0016887">
    <property type="term" value="F:ATP hydrolysis activity"/>
    <property type="evidence" value="ECO:0007669"/>
    <property type="project" value="InterPro"/>
</dbReference>
<dbReference type="OrthoDB" id="2968466at2"/>
<keyword evidence="5" id="KW-1185">Reference proteome</keyword>
<accession>A0A0R1QD91</accession>
<dbReference type="PROSITE" id="PS50893">
    <property type="entry name" value="ABC_TRANSPORTER_2"/>
    <property type="match status" value="1"/>
</dbReference>
<dbReference type="EMBL" id="AZEZ01000103">
    <property type="protein sequence ID" value="KRL42694.1"/>
    <property type="molecule type" value="Genomic_DNA"/>
</dbReference>
<evidence type="ECO:0000256" key="1">
    <source>
        <dbReference type="ARBA" id="ARBA00022741"/>
    </source>
</evidence>
<dbReference type="PATRIC" id="fig|1423770.3.peg.1760"/>
<dbReference type="InterPro" id="IPR003593">
    <property type="entry name" value="AAA+_ATPase"/>
</dbReference>
<dbReference type="InterPro" id="IPR003439">
    <property type="entry name" value="ABC_transporter-like_ATP-bd"/>
</dbReference>
<dbReference type="RefSeq" id="WP_057888983.1">
    <property type="nucleotide sequence ID" value="NZ_AZEZ01000103.1"/>
</dbReference>
<proteinExistence type="predicted"/>
<gene>
    <name evidence="4" type="ORF">FD29_GL001720</name>
</gene>
<evidence type="ECO:0000256" key="2">
    <source>
        <dbReference type="ARBA" id="ARBA00022840"/>
    </source>
</evidence>
<dbReference type="STRING" id="1423770.FD29_GL001720"/>